<dbReference type="RefSeq" id="WP_129605582.1">
    <property type="nucleotide sequence ID" value="NZ_SBLB01000009.1"/>
</dbReference>
<proteinExistence type="predicted"/>
<dbReference type="AlphaFoldDB" id="A0A4Q2UE58"/>
<keyword evidence="2" id="KW-1185">Reference proteome</keyword>
<gene>
    <name evidence="1" type="ORF">EQG79_26060</name>
</gene>
<name>A0A4Q2UE58_9BACT</name>
<organism evidence="1 2">
    <name type="scientific">Spirosoma sordidisoli</name>
    <dbReference type="NCBI Taxonomy" id="2502893"/>
    <lineage>
        <taxon>Bacteria</taxon>
        <taxon>Pseudomonadati</taxon>
        <taxon>Bacteroidota</taxon>
        <taxon>Cytophagia</taxon>
        <taxon>Cytophagales</taxon>
        <taxon>Cytophagaceae</taxon>
        <taxon>Spirosoma</taxon>
    </lineage>
</organism>
<reference evidence="1 2" key="1">
    <citation type="submission" date="2019-01" db="EMBL/GenBank/DDBJ databases">
        <title>Spirosoma flava sp. nov., a propanil-degrading bacterium isolated from herbicide-contaminated soil.</title>
        <authorList>
            <person name="Zhang L."/>
            <person name="Jiang J.-D."/>
        </authorList>
    </citation>
    <scope>NUCLEOTIDE SEQUENCE [LARGE SCALE GENOMIC DNA]</scope>
    <source>
        <strain evidence="1 2">TY50</strain>
    </source>
</reference>
<dbReference type="Proteomes" id="UP000290407">
    <property type="component" value="Unassembled WGS sequence"/>
</dbReference>
<comment type="caution">
    <text evidence="1">The sequence shown here is derived from an EMBL/GenBank/DDBJ whole genome shotgun (WGS) entry which is preliminary data.</text>
</comment>
<accession>A0A4Q2UE58</accession>
<dbReference type="SUPFAM" id="SSF49478">
    <property type="entry name" value="Cna protein B-type domain"/>
    <property type="match status" value="1"/>
</dbReference>
<protein>
    <submittedName>
        <fullName evidence="1">DUF4198 domain-containing protein</fullName>
    </submittedName>
</protein>
<evidence type="ECO:0000313" key="2">
    <source>
        <dbReference type="Proteomes" id="UP000290407"/>
    </source>
</evidence>
<evidence type="ECO:0000313" key="1">
    <source>
        <dbReference type="EMBL" id="RYC67146.1"/>
    </source>
</evidence>
<dbReference type="EMBL" id="SBLB01000009">
    <property type="protein sequence ID" value="RYC67146.1"/>
    <property type="molecule type" value="Genomic_DNA"/>
</dbReference>
<sequence length="181" mass="19439">MVFRSESVWLWLVSLDGHKDKLPVSPGTDHFSAEFVPEQDGVYTLAIGHAAKDLGGTTKYQFNATAAVTVGQPKSVAAATPNELNIAVGQPGVGYKVGQPVSLAAVFKTKPAEKLQIAVHSPTGWNRAIQTNANGQAEFTPLWPGTYYLEGSQSEKEAGEQGGKPYKSVWRCATYILEVCD</sequence>